<evidence type="ECO:0000313" key="2">
    <source>
        <dbReference type="EMBL" id="KRJ99621.1"/>
    </source>
</evidence>
<evidence type="ECO:0000256" key="1">
    <source>
        <dbReference type="SAM" id="SignalP"/>
    </source>
</evidence>
<keyword evidence="3" id="KW-1185">Reference proteome</keyword>
<dbReference type="Proteomes" id="UP000002282">
    <property type="component" value="Chromosome 2R"/>
</dbReference>
<name>A0A0R1DQS2_DROYA</name>
<organism evidence="2 3">
    <name type="scientific">Drosophila yakuba</name>
    <name type="common">Fruit fly</name>
    <dbReference type="NCBI Taxonomy" id="7245"/>
    <lineage>
        <taxon>Eukaryota</taxon>
        <taxon>Metazoa</taxon>
        <taxon>Ecdysozoa</taxon>
        <taxon>Arthropoda</taxon>
        <taxon>Hexapoda</taxon>
        <taxon>Insecta</taxon>
        <taxon>Pterygota</taxon>
        <taxon>Neoptera</taxon>
        <taxon>Endopterygota</taxon>
        <taxon>Diptera</taxon>
        <taxon>Brachycera</taxon>
        <taxon>Muscomorpha</taxon>
        <taxon>Ephydroidea</taxon>
        <taxon>Drosophilidae</taxon>
        <taxon>Drosophila</taxon>
        <taxon>Sophophora</taxon>
    </lineage>
</organism>
<evidence type="ECO:0000313" key="3">
    <source>
        <dbReference type="Proteomes" id="UP000002282"/>
    </source>
</evidence>
<accession>A0A0R1DQS2</accession>
<dbReference type="AlphaFoldDB" id="A0A0R1DQS2"/>
<proteinExistence type="predicted"/>
<feature type="chain" id="PRO_5006402752" evidence="1">
    <location>
        <begin position="21"/>
        <end position="111"/>
    </location>
</feature>
<keyword evidence="1" id="KW-0732">Signal</keyword>
<gene>
    <name evidence="2" type="primary">Dyak\GE28094</name>
    <name evidence="2" type="synonym">GE28094</name>
    <name evidence="2" type="ORF">Dyak_GE28094</name>
</gene>
<protein>
    <submittedName>
        <fullName evidence="2">Uncharacterized protein, isoform C</fullName>
    </submittedName>
</protein>
<sequence>MNRLYVVAIMLTMGPLSVYSAEEDDAINCVNEKIVPLQKDYAHPCVAFCLYNILRNVSNIGLPQISDFGLCPYSKGTDVCEFAQGIQECFPKNLDVNFWVKFFHKRNKIPN</sequence>
<reference evidence="2 3" key="2">
    <citation type="journal article" date="2007" name="PLoS Biol.">
        <title>Principles of genome evolution in the Drosophila melanogaster species group.</title>
        <authorList>
            <person name="Ranz J.M."/>
            <person name="Maurin D."/>
            <person name="Chan Y.S."/>
            <person name="von Grotthuss M."/>
            <person name="Hillier L.W."/>
            <person name="Roote J."/>
            <person name="Ashburner M."/>
            <person name="Bergman C.M."/>
        </authorList>
    </citation>
    <scope>NUCLEOTIDE SEQUENCE [LARGE SCALE GENOMIC DNA]</scope>
    <source>
        <strain evidence="3">Tai18E2 / Tucson 14021-0261.01</strain>
    </source>
</reference>
<dbReference type="EMBL" id="CM000158">
    <property type="protein sequence ID" value="KRJ99621.1"/>
    <property type="molecule type" value="Genomic_DNA"/>
</dbReference>
<reference evidence="2 3" key="1">
    <citation type="journal article" date="2007" name="Nature">
        <title>Evolution of genes and genomes on the Drosophila phylogeny.</title>
        <authorList>
            <consortium name="Drosophila 12 Genomes Consortium"/>
            <person name="Clark A.G."/>
            <person name="Eisen M.B."/>
            <person name="Smith D.R."/>
            <person name="Bergman C.M."/>
            <person name="Oliver B."/>
            <person name="Markow T.A."/>
            <person name="Kaufman T.C."/>
            <person name="Kellis M."/>
            <person name="Gelbart W."/>
            <person name="Iyer V.N."/>
            <person name="Pollard D.A."/>
            <person name="Sackton T.B."/>
            <person name="Larracuente A.M."/>
            <person name="Singh N.D."/>
            <person name="Abad J.P."/>
            <person name="Abt D.N."/>
            <person name="Adryan B."/>
            <person name="Aguade M."/>
            <person name="Akashi H."/>
            <person name="Anderson W.W."/>
            <person name="Aquadro C.F."/>
            <person name="Ardell D.H."/>
            <person name="Arguello R."/>
            <person name="Artieri C.G."/>
            <person name="Barbash D.A."/>
            <person name="Barker D."/>
            <person name="Barsanti P."/>
            <person name="Batterham P."/>
            <person name="Batzoglou S."/>
            <person name="Begun D."/>
            <person name="Bhutkar A."/>
            <person name="Blanco E."/>
            <person name="Bosak S.A."/>
            <person name="Bradley R.K."/>
            <person name="Brand A.D."/>
            <person name="Brent M.R."/>
            <person name="Brooks A.N."/>
            <person name="Brown R.H."/>
            <person name="Butlin R.K."/>
            <person name="Caggese C."/>
            <person name="Calvi B.R."/>
            <person name="Bernardo de Carvalho A."/>
            <person name="Caspi A."/>
            <person name="Castrezana S."/>
            <person name="Celniker S.E."/>
            <person name="Chang J.L."/>
            <person name="Chapple C."/>
            <person name="Chatterji S."/>
            <person name="Chinwalla A."/>
            <person name="Civetta A."/>
            <person name="Clifton S.W."/>
            <person name="Comeron J.M."/>
            <person name="Costello J.C."/>
            <person name="Coyne J.A."/>
            <person name="Daub J."/>
            <person name="David R.G."/>
            <person name="Delcher A.L."/>
            <person name="Delehaunty K."/>
            <person name="Do C.B."/>
            <person name="Ebling H."/>
            <person name="Edwards K."/>
            <person name="Eickbush T."/>
            <person name="Evans J.D."/>
            <person name="Filipski A."/>
            <person name="Findeiss S."/>
            <person name="Freyhult E."/>
            <person name="Fulton L."/>
            <person name="Fulton R."/>
            <person name="Garcia A.C."/>
            <person name="Gardiner A."/>
            <person name="Garfield D.A."/>
            <person name="Garvin B.E."/>
            <person name="Gibson G."/>
            <person name="Gilbert D."/>
            <person name="Gnerre S."/>
            <person name="Godfrey J."/>
            <person name="Good R."/>
            <person name="Gotea V."/>
            <person name="Gravely B."/>
            <person name="Greenberg A.J."/>
            <person name="Griffiths-Jones S."/>
            <person name="Gross S."/>
            <person name="Guigo R."/>
            <person name="Gustafson E.A."/>
            <person name="Haerty W."/>
            <person name="Hahn M.W."/>
            <person name="Halligan D.L."/>
            <person name="Halpern A.L."/>
            <person name="Halter G.M."/>
            <person name="Han M.V."/>
            <person name="Heger A."/>
            <person name="Hillier L."/>
            <person name="Hinrichs A.S."/>
            <person name="Holmes I."/>
            <person name="Hoskins R.A."/>
            <person name="Hubisz M.J."/>
            <person name="Hultmark D."/>
            <person name="Huntley M.A."/>
            <person name="Jaffe D.B."/>
            <person name="Jagadeeshan S."/>
            <person name="Jeck W.R."/>
            <person name="Johnson J."/>
            <person name="Jones C.D."/>
            <person name="Jordan W.C."/>
            <person name="Karpen G.H."/>
            <person name="Kataoka E."/>
            <person name="Keightley P.D."/>
            <person name="Kheradpour P."/>
            <person name="Kirkness E.F."/>
            <person name="Koerich L.B."/>
            <person name="Kristiansen K."/>
            <person name="Kudrna D."/>
            <person name="Kulathinal R.J."/>
            <person name="Kumar S."/>
            <person name="Kwok R."/>
            <person name="Lander E."/>
            <person name="Langley C.H."/>
            <person name="Lapoint R."/>
            <person name="Lazzaro B.P."/>
            <person name="Lee S.J."/>
            <person name="Levesque L."/>
            <person name="Li R."/>
            <person name="Lin C.F."/>
            <person name="Lin M.F."/>
            <person name="Lindblad-Toh K."/>
            <person name="Llopart A."/>
            <person name="Long M."/>
            <person name="Low L."/>
            <person name="Lozovsky E."/>
            <person name="Lu J."/>
            <person name="Luo M."/>
            <person name="Machado C.A."/>
            <person name="Makalowski W."/>
            <person name="Marzo M."/>
            <person name="Matsuda M."/>
            <person name="Matzkin L."/>
            <person name="McAllister B."/>
            <person name="McBride C.S."/>
            <person name="McKernan B."/>
            <person name="McKernan K."/>
            <person name="Mendez-Lago M."/>
            <person name="Minx P."/>
            <person name="Mollenhauer M.U."/>
            <person name="Montooth K."/>
            <person name="Mount S.M."/>
            <person name="Mu X."/>
            <person name="Myers E."/>
            <person name="Negre B."/>
            <person name="Newfeld S."/>
            <person name="Nielsen R."/>
            <person name="Noor M.A."/>
            <person name="O'Grady P."/>
            <person name="Pachter L."/>
            <person name="Papaceit M."/>
            <person name="Parisi M.J."/>
            <person name="Parisi M."/>
            <person name="Parts L."/>
            <person name="Pedersen J.S."/>
            <person name="Pesole G."/>
            <person name="Phillippy A.M."/>
            <person name="Ponting C.P."/>
            <person name="Pop M."/>
            <person name="Porcelli D."/>
            <person name="Powell J.R."/>
            <person name="Prohaska S."/>
            <person name="Pruitt K."/>
            <person name="Puig M."/>
            <person name="Quesneville H."/>
            <person name="Ram K.R."/>
            <person name="Rand D."/>
            <person name="Rasmussen M.D."/>
            <person name="Reed L.K."/>
            <person name="Reenan R."/>
            <person name="Reily A."/>
            <person name="Remington K.A."/>
            <person name="Rieger T.T."/>
            <person name="Ritchie M.G."/>
            <person name="Robin C."/>
            <person name="Rogers Y.H."/>
            <person name="Rohde C."/>
            <person name="Rozas J."/>
            <person name="Rubenfield M.J."/>
            <person name="Ruiz A."/>
            <person name="Russo S."/>
            <person name="Salzberg S.L."/>
            <person name="Sanchez-Gracia A."/>
            <person name="Saranga D.J."/>
            <person name="Sato H."/>
            <person name="Schaeffer S.W."/>
            <person name="Schatz M.C."/>
            <person name="Schlenke T."/>
            <person name="Schwartz R."/>
            <person name="Segarra C."/>
            <person name="Singh R.S."/>
            <person name="Sirot L."/>
            <person name="Sirota M."/>
            <person name="Sisneros N.B."/>
            <person name="Smith C.D."/>
            <person name="Smith T.F."/>
            <person name="Spieth J."/>
            <person name="Stage D.E."/>
            <person name="Stark A."/>
            <person name="Stephan W."/>
            <person name="Strausberg R.L."/>
            <person name="Strempel S."/>
            <person name="Sturgill D."/>
            <person name="Sutton G."/>
            <person name="Sutton G.G."/>
            <person name="Tao W."/>
            <person name="Teichmann S."/>
            <person name="Tobari Y.N."/>
            <person name="Tomimura Y."/>
            <person name="Tsolas J.M."/>
            <person name="Valente V.L."/>
            <person name="Venter E."/>
            <person name="Venter J.C."/>
            <person name="Vicario S."/>
            <person name="Vieira F.G."/>
            <person name="Vilella A.J."/>
            <person name="Villasante A."/>
            <person name="Walenz B."/>
            <person name="Wang J."/>
            <person name="Wasserman M."/>
            <person name="Watts T."/>
            <person name="Wilson D."/>
            <person name="Wilson R.K."/>
            <person name="Wing R.A."/>
            <person name="Wolfner M.F."/>
            <person name="Wong A."/>
            <person name="Wong G.K."/>
            <person name="Wu C.I."/>
            <person name="Wu G."/>
            <person name="Yamamoto D."/>
            <person name="Yang H.P."/>
            <person name="Yang S.P."/>
            <person name="Yorke J.A."/>
            <person name="Yoshida K."/>
            <person name="Zdobnov E."/>
            <person name="Zhang P."/>
            <person name="Zhang Y."/>
            <person name="Zimin A.V."/>
            <person name="Baldwin J."/>
            <person name="Abdouelleil A."/>
            <person name="Abdulkadir J."/>
            <person name="Abebe A."/>
            <person name="Abera B."/>
            <person name="Abreu J."/>
            <person name="Acer S.C."/>
            <person name="Aftuck L."/>
            <person name="Alexander A."/>
            <person name="An P."/>
            <person name="Anderson E."/>
            <person name="Anderson S."/>
            <person name="Arachi H."/>
            <person name="Azer M."/>
            <person name="Bachantsang P."/>
            <person name="Barry A."/>
            <person name="Bayul T."/>
            <person name="Berlin A."/>
            <person name="Bessette D."/>
            <person name="Bloom T."/>
            <person name="Blye J."/>
            <person name="Boguslavskiy L."/>
            <person name="Bonnet C."/>
            <person name="Boukhgalter B."/>
            <person name="Bourzgui I."/>
            <person name="Brown A."/>
            <person name="Cahill P."/>
            <person name="Channer S."/>
            <person name="Cheshatsang Y."/>
            <person name="Chuda L."/>
            <person name="Citroen M."/>
            <person name="Collymore A."/>
            <person name="Cooke P."/>
            <person name="Costello M."/>
            <person name="D'Aco K."/>
            <person name="Daza R."/>
            <person name="De Haan G."/>
            <person name="DeGray S."/>
            <person name="DeMaso C."/>
            <person name="Dhargay N."/>
            <person name="Dooley K."/>
            <person name="Dooley E."/>
            <person name="Doricent M."/>
            <person name="Dorje P."/>
            <person name="Dorjee K."/>
            <person name="Dupes A."/>
            <person name="Elong R."/>
            <person name="Falk J."/>
            <person name="Farina A."/>
            <person name="Faro S."/>
            <person name="Ferguson D."/>
            <person name="Fisher S."/>
            <person name="Foley C.D."/>
            <person name="Franke A."/>
            <person name="Friedrich D."/>
            <person name="Gadbois L."/>
            <person name="Gearin G."/>
            <person name="Gearin C.R."/>
            <person name="Giannoukos G."/>
            <person name="Goode T."/>
            <person name="Graham J."/>
            <person name="Grandbois E."/>
            <person name="Grewal S."/>
            <person name="Gyaltsen K."/>
            <person name="Hafez N."/>
            <person name="Hagos B."/>
            <person name="Hall J."/>
            <person name="Henson C."/>
            <person name="Hollinger A."/>
            <person name="Honan T."/>
            <person name="Huard M.D."/>
            <person name="Hughes L."/>
            <person name="Hurhula B."/>
            <person name="Husby M.E."/>
            <person name="Kamat A."/>
            <person name="Kanga B."/>
            <person name="Kashin S."/>
            <person name="Khazanovich D."/>
            <person name="Kisner P."/>
            <person name="Lance K."/>
            <person name="Lara M."/>
            <person name="Lee W."/>
            <person name="Lennon N."/>
            <person name="Letendre F."/>
            <person name="LeVine R."/>
            <person name="Lipovsky A."/>
            <person name="Liu X."/>
            <person name="Liu J."/>
            <person name="Liu S."/>
            <person name="Lokyitsang T."/>
            <person name="Lokyitsang Y."/>
            <person name="Lubonja R."/>
            <person name="Lui A."/>
            <person name="MacDonald P."/>
            <person name="Magnisalis V."/>
            <person name="Maru K."/>
            <person name="Matthews C."/>
            <person name="McCusker W."/>
            <person name="McDonough S."/>
            <person name="Mehta T."/>
            <person name="Meldrim J."/>
            <person name="Meneus L."/>
            <person name="Mihai O."/>
            <person name="Mihalev A."/>
            <person name="Mihova T."/>
            <person name="Mittelman R."/>
            <person name="Mlenga V."/>
            <person name="Montmayeur A."/>
            <person name="Mulrain L."/>
            <person name="Navidi A."/>
            <person name="Naylor J."/>
            <person name="Negash T."/>
            <person name="Nguyen T."/>
            <person name="Nguyen N."/>
            <person name="Nicol R."/>
            <person name="Norbu C."/>
            <person name="Norbu N."/>
            <person name="Novod N."/>
            <person name="O'Neill B."/>
            <person name="Osman S."/>
            <person name="Markiewicz E."/>
            <person name="Oyono O.L."/>
            <person name="Patti C."/>
            <person name="Phunkhang P."/>
            <person name="Pierre F."/>
            <person name="Priest M."/>
            <person name="Raghuraman S."/>
            <person name="Rege F."/>
            <person name="Reyes R."/>
            <person name="Rise C."/>
            <person name="Rogov P."/>
            <person name="Ross K."/>
            <person name="Ryan E."/>
            <person name="Settipalli S."/>
            <person name="Shea T."/>
            <person name="Sherpa N."/>
            <person name="Shi L."/>
            <person name="Shih D."/>
            <person name="Sparrow T."/>
            <person name="Spaulding J."/>
            <person name="Stalker J."/>
            <person name="Stange-Thomann N."/>
            <person name="Stavropoulos S."/>
            <person name="Stone C."/>
            <person name="Strader C."/>
            <person name="Tesfaye S."/>
            <person name="Thomson T."/>
            <person name="Thoulutsang Y."/>
            <person name="Thoulutsang D."/>
            <person name="Topham K."/>
            <person name="Topping I."/>
            <person name="Tsamla T."/>
            <person name="Vassiliev H."/>
            <person name="Vo A."/>
            <person name="Wangchuk T."/>
            <person name="Wangdi T."/>
            <person name="Weiand M."/>
            <person name="Wilkinson J."/>
            <person name="Wilson A."/>
            <person name="Yadav S."/>
            <person name="Young G."/>
            <person name="Yu Q."/>
            <person name="Zembek L."/>
            <person name="Zhong D."/>
            <person name="Zimmer A."/>
            <person name="Zwirko Z."/>
            <person name="Jaffe D.B."/>
            <person name="Alvarez P."/>
            <person name="Brockman W."/>
            <person name="Butler J."/>
            <person name="Chin C."/>
            <person name="Gnerre S."/>
            <person name="Grabherr M."/>
            <person name="Kleber M."/>
            <person name="Mauceli E."/>
            <person name="MacCallum I."/>
        </authorList>
    </citation>
    <scope>NUCLEOTIDE SEQUENCE [LARGE SCALE GENOMIC DNA]</scope>
    <source>
        <strain evidence="3">Tai18E2 / Tucson 14021-0261.01</strain>
    </source>
</reference>
<feature type="signal peptide" evidence="1">
    <location>
        <begin position="1"/>
        <end position="20"/>
    </location>
</feature>